<dbReference type="KEGG" id="rcr:NCTC10994_00697"/>
<keyword evidence="4" id="KW-1185">Reference proteome</keyword>
<dbReference type="Pfam" id="PF04168">
    <property type="entry name" value="Alpha-E"/>
    <property type="match status" value="1"/>
</dbReference>
<dbReference type="SUPFAM" id="SSF56059">
    <property type="entry name" value="Glutathione synthetase ATP-binding domain-like"/>
    <property type="match status" value="1"/>
</dbReference>
<evidence type="ECO:0000313" key="4">
    <source>
        <dbReference type="Proteomes" id="UP000249091"/>
    </source>
</evidence>
<dbReference type="InterPro" id="IPR007296">
    <property type="entry name" value="DUF403"/>
</dbReference>
<dbReference type="InterPro" id="IPR025841">
    <property type="entry name" value="CP_ATPgrasp_2"/>
</dbReference>
<dbReference type="AlphaFoldDB" id="A0A2X4WXU3"/>
<accession>A0A2X4WXU3</accession>
<dbReference type="Gene3D" id="3.40.50.11290">
    <property type="match status" value="1"/>
</dbReference>
<feature type="domain" description="Circularly permuted ATP-grasp type 2" evidence="2">
    <location>
        <begin position="89"/>
        <end position="461"/>
    </location>
</feature>
<evidence type="ECO:0000259" key="1">
    <source>
        <dbReference type="Pfam" id="PF04168"/>
    </source>
</evidence>
<protein>
    <submittedName>
        <fullName evidence="3">Domain of uncharacterized function (DUF404)</fullName>
    </submittedName>
</protein>
<dbReference type="EMBL" id="LS483468">
    <property type="protein sequence ID" value="SQI28944.1"/>
    <property type="molecule type" value="Genomic_DNA"/>
</dbReference>
<dbReference type="PANTHER" id="PTHR34595:SF2">
    <property type="entry name" value="BLR2978 PROTEIN"/>
    <property type="match status" value="1"/>
</dbReference>
<proteinExistence type="predicted"/>
<dbReference type="PANTHER" id="PTHR34595">
    <property type="entry name" value="BLR5612 PROTEIN"/>
    <property type="match status" value="1"/>
</dbReference>
<evidence type="ECO:0000259" key="2">
    <source>
        <dbReference type="Pfam" id="PF14403"/>
    </source>
</evidence>
<dbReference type="Pfam" id="PF14403">
    <property type="entry name" value="CP_ATPgrasp_2"/>
    <property type="match status" value="1"/>
</dbReference>
<reference evidence="3 4" key="1">
    <citation type="submission" date="2018-06" db="EMBL/GenBank/DDBJ databases">
        <authorList>
            <consortium name="Pathogen Informatics"/>
            <person name="Doyle S."/>
        </authorList>
    </citation>
    <scope>NUCLEOTIDE SEQUENCE [LARGE SCALE GENOMIC DNA]</scope>
    <source>
        <strain evidence="3 4">NCTC10994</strain>
    </source>
</reference>
<feature type="domain" description="DUF403" evidence="1">
    <location>
        <begin position="515"/>
        <end position="821"/>
    </location>
</feature>
<dbReference type="RefSeq" id="WP_072698401.1">
    <property type="nucleotide sequence ID" value="NZ_JAFBBL010000001.1"/>
</dbReference>
<dbReference type="Proteomes" id="UP000249091">
    <property type="component" value="Chromosome 1"/>
</dbReference>
<dbReference type="InterPro" id="IPR051680">
    <property type="entry name" value="ATP-dep_Glu-Cys_Ligase-2"/>
</dbReference>
<organism evidence="3 4">
    <name type="scientific">Rhodococcus coprophilus</name>
    <dbReference type="NCBI Taxonomy" id="38310"/>
    <lineage>
        <taxon>Bacteria</taxon>
        <taxon>Bacillati</taxon>
        <taxon>Actinomycetota</taxon>
        <taxon>Actinomycetes</taxon>
        <taxon>Mycobacteriales</taxon>
        <taxon>Nocardiaceae</taxon>
        <taxon>Rhodococcus</taxon>
    </lineage>
</organism>
<sequence>MHDVAEANPVGEYNPPFSPQYDELHTASGEIREHWSELAGVLEGRSPAVLERYRRRVRTLVDNHGITYNPVDADGESAGPGRWEIDALPLVLAADDWAVLERGLVQRSRVLDALLADLYGPQRTLTSGLIPPELIFGHPGYLRVAHGVTLPGPHQLFIHAVDVARQRDGGFRAIRDHTQAPSGLGYAMADRRVVAHAMPEIYTTAGPRPLAPFGQALRLALRDVAPSGVEDPFVVVLSPGAQSETAFDQAHLASVLGVPLVESADLTVREGRLWMRSLGSLTRVDVVLRRIDADYADPLDLRRDSRLGVVGLVEVVRRGGVSLVNPLGSGVLENPALTGYLGAVSRALLDEDLLLESAETHWGGTPSGLSVLTSRLPELILRSTVTSETVVGEALTVSQREELLARVKAQPSDWVAQERVEYSHAPSLDGTAVTASPVSLRLFTVAQRVGYTPMPGGLCEVLVPGAATETNPRVAAKDVWVRTVAGGATTDAAGPAVPESLPRFAVPLSDVVASPRVLNDLFWIGRYSERAEDTARLLISMRERYQDYRNRPWLEGSDCLPVLLGTLVSTSQLREGVSIVDDHRSVAAEFRALTEDRSRPGSLAQSFGGLERAARAVRDQLSHDTWTVLADVQRALDDLAVDPEDDGAQLGATQSAVLNGMLALSGLGAESMVRDLGWHVMDIGKRIERGLALVSLLSETLTREHTRPTERALMESVLAAAESSVTFRRRNTTVRVAAVAQLLLFDPGNPRSLAYLLDRLRENLVAMPQSSGSSLPERLVDDLVATLRRCDPSDLETVTDGVRVEFARLLDSTHSGLTELAVVLMKGPLSLPGGTRPLWGGTERRDLP</sequence>
<gene>
    <name evidence="3" type="ORF">NCTC10994_00697</name>
</gene>
<dbReference type="STRING" id="1219011.GCA_001895045_00417"/>
<name>A0A2X4WXU3_9NOCA</name>
<evidence type="ECO:0000313" key="3">
    <source>
        <dbReference type="EMBL" id="SQI28944.1"/>
    </source>
</evidence>